<dbReference type="InterPro" id="IPR052295">
    <property type="entry name" value="Odorant-binding_protein"/>
</dbReference>
<dbReference type="OrthoDB" id="6574502at2759"/>
<dbReference type="GO" id="GO:0005576">
    <property type="term" value="C:extracellular region"/>
    <property type="evidence" value="ECO:0007669"/>
    <property type="project" value="UniProtKB-SubCell"/>
</dbReference>
<evidence type="ECO:0000313" key="6">
    <source>
        <dbReference type="EMBL" id="CAH1390929.1"/>
    </source>
</evidence>
<feature type="signal peptide" evidence="4">
    <location>
        <begin position="1"/>
        <end position="20"/>
    </location>
</feature>
<evidence type="ECO:0000256" key="4">
    <source>
        <dbReference type="SAM" id="SignalP"/>
    </source>
</evidence>
<organism evidence="6 7">
    <name type="scientific">Nezara viridula</name>
    <name type="common">Southern green stink bug</name>
    <name type="synonym">Cimex viridulus</name>
    <dbReference type="NCBI Taxonomy" id="85310"/>
    <lineage>
        <taxon>Eukaryota</taxon>
        <taxon>Metazoa</taxon>
        <taxon>Ecdysozoa</taxon>
        <taxon>Arthropoda</taxon>
        <taxon>Hexapoda</taxon>
        <taxon>Insecta</taxon>
        <taxon>Pterygota</taxon>
        <taxon>Neoptera</taxon>
        <taxon>Paraneoptera</taxon>
        <taxon>Hemiptera</taxon>
        <taxon>Heteroptera</taxon>
        <taxon>Panheteroptera</taxon>
        <taxon>Pentatomomorpha</taxon>
        <taxon>Pentatomoidea</taxon>
        <taxon>Pentatomidae</taxon>
        <taxon>Pentatominae</taxon>
        <taxon>Nezara</taxon>
    </lineage>
</organism>
<name>A0A9P0GX01_NEZVI</name>
<comment type="subcellular location">
    <subcellularLocation>
        <location evidence="1">Secreted</location>
    </subcellularLocation>
</comment>
<dbReference type="PANTHER" id="PTHR21066">
    <property type="entry name" value="ODORANT-BINDING PROTEIN 59A-RELATED"/>
    <property type="match status" value="1"/>
</dbReference>
<evidence type="ECO:0000256" key="1">
    <source>
        <dbReference type="ARBA" id="ARBA00004613"/>
    </source>
</evidence>
<keyword evidence="3" id="KW-0964">Secreted</keyword>
<dbReference type="EMBL" id="OV725077">
    <property type="protein sequence ID" value="CAH1390929.1"/>
    <property type="molecule type" value="Genomic_DNA"/>
</dbReference>
<evidence type="ECO:0000259" key="5">
    <source>
        <dbReference type="Pfam" id="PF22651"/>
    </source>
</evidence>
<protein>
    <recommendedName>
        <fullName evidence="5">OBP47-like domain-containing protein</fullName>
    </recommendedName>
</protein>
<evidence type="ECO:0000313" key="7">
    <source>
        <dbReference type="Proteomes" id="UP001152798"/>
    </source>
</evidence>
<accession>A0A9P0GX01</accession>
<dbReference type="Pfam" id="PF22651">
    <property type="entry name" value="OBP47_like"/>
    <property type="match status" value="1"/>
</dbReference>
<sequence>MERLAGVVFLMILTVTMVQGAPEDYNECRNFVEKGLPDCCKRPEEGKKASAETVAIKKKCDQAVMGNRQMPAKSEDRMSIYECLDECYYNATKQFLDDLKPNEDAMIEAFLEGLESYPQWKETVVKSVKNCVKSDYVSRLRKGAKCKSGVLELETCLGKQMYLNCPEDAWQSNRLECSNAKEIYVKCTPDI</sequence>
<dbReference type="InterPro" id="IPR054577">
    <property type="entry name" value="OBP47-like_dom"/>
</dbReference>
<dbReference type="AlphaFoldDB" id="A0A9P0GX01"/>
<evidence type="ECO:0000256" key="2">
    <source>
        <dbReference type="ARBA" id="ARBA00008098"/>
    </source>
</evidence>
<dbReference type="Gene3D" id="1.10.238.270">
    <property type="match status" value="1"/>
</dbReference>
<evidence type="ECO:0000256" key="3">
    <source>
        <dbReference type="ARBA" id="ARBA00022525"/>
    </source>
</evidence>
<dbReference type="Proteomes" id="UP001152798">
    <property type="component" value="Chromosome 1"/>
</dbReference>
<feature type="domain" description="OBP47-like" evidence="5">
    <location>
        <begin position="56"/>
        <end position="182"/>
    </location>
</feature>
<keyword evidence="7" id="KW-1185">Reference proteome</keyword>
<gene>
    <name evidence="6" type="ORF">NEZAVI_LOCUS2036</name>
</gene>
<reference evidence="6" key="1">
    <citation type="submission" date="2022-01" db="EMBL/GenBank/DDBJ databases">
        <authorList>
            <person name="King R."/>
        </authorList>
    </citation>
    <scope>NUCLEOTIDE SEQUENCE</scope>
</reference>
<comment type="similarity">
    <text evidence="2">Belongs to the PBP/GOBP family.</text>
</comment>
<keyword evidence="4" id="KW-0732">Signal</keyword>
<feature type="chain" id="PRO_5040313139" description="OBP47-like domain-containing protein" evidence="4">
    <location>
        <begin position="21"/>
        <end position="191"/>
    </location>
</feature>
<proteinExistence type="inferred from homology"/>